<evidence type="ECO:0000256" key="3">
    <source>
        <dbReference type="ARBA" id="ARBA00023125"/>
    </source>
</evidence>
<dbReference type="EMBL" id="MAJU01000004">
    <property type="protein sequence ID" value="OCH23117.1"/>
    <property type="molecule type" value="Genomic_DNA"/>
</dbReference>
<dbReference type="GO" id="GO:0003700">
    <property type="term" value="F:DNA-binding transcription factor activity"/>
    <property type="evidence" value="ECO:0007669"/>
    <property type="project" value="InterPro"/>
</dbReference>
<organism evidence="6 7">
    <name type="scientific">Aliivibrio logei</name>
    <name type="common">Vibrio logei</name>
    <dbReference type="NCBI Taxonomy" id="688"/>
    <lineage>
        <taxon>Bacteria</taxon>
        <taxon>Pseudomonadati</taxon>
        <taxon>Pseudomonadota</taxon>
        <taxon>Gammaproteobacteria</taxon>
        <taxon>Vibrionales</taxon>
        <taxon>Vibrionaceae</taxon>
        <taxon>Aliivibrio</taxon>
    </lineage>
</organism>
<gene>
    <name evidence="6" type="ORF">A6E04_04240</name>
</gene>
<protein>
    <submittedName>
        <fullName evidence="6">Transcriptional regulator</fullName>
    </submittedName>
</protein>
<dbReference type="InterPro" id="IPR005119">
    <property type="entry name" value="LysR_subst-bd"/>
</dbReference>
<evidence type="ECO:0000313" key="7">
    <source>
        <dbReference type="Proteomes" id="UP000093523"/>
    </source>
</evidence>
<dbReference type="PANTHER" id="PTHR30537">
    <property type="entry name" value="HTH-TYPE TRANSCRIPTIONAL REGULATOR"/>
    <property type="match status" value="1"/>
</dbReference>
<dbReference type="Proteomes" id="UP000093523">
    <property type="component" value="Unassembled WGS sequence"/>
</dbReference>
<dbReference type="SUPFAM" id="SSF53850">
    <property type="entry name" value="Periplasmic binding protein-like II"/>
    <property type="match status" value="1"/>
</dbReference>
<dbReference type="InterPro" id="IPR036390">
    <property type="entry name" value="WH_DNA-bd_sf"/>
</dbReference>
<feature type="domain" description="HTH lysR-type" evidence="5">
    <location>
        <begin position="1"/>
        <end position="58"/>
    </location>
</feature>
<dbReference type="Pfam" id="PF00126">
    <property type="entry name" value="HTH_1"/>
    <property type="match status" value="1"/>
</dbReference>
<proteinExistence type="inferred from homology"/>
<evidence type="ECO:0000259" key="5">
    <source>
        <dbReference type="PROSITE" id="PS50931"/>
    </source>
</evidence>
<dbReference type="SUPFAM" id="SSF46785">
    <property type="entry name" value="Winged helix' DNA-binding domain"/>
    <property type="match status" value="1"/>
</dbReference>
<dbReference type="Pfam" id="PF03466">
    <property type="entry name" value="LysR_substrate"/>
    <property type="match status" value="1"/>
</dbReference>
<dbReference type="STRING" id="688.A6E04_04240"/>
<dbReference type="InterPro" id="IPR036388">
    <property type="entry name" value="WH-like_DNA-bd_sf"/>
</dbReference>
<keyword evidence="2" id="KW-0805">Transcription regulation</keyword>
<name>A0A1B9P3M4_ALILO</name>
<dbReference type="PANTHER" id="PTHR30537:SF5">
    <property type="entry name" value="HTH-TYPE TRANSCRIPTIONAL ACTIVATOR TTDR-RELATED"/>
    <property type="match status" value="1"/>
</dbReference>
<evidence type="ECO:0000256" key="1">
    <source>
        <dbReference type="ARBA" id="ARBA00009437"/>
    </source>
</evidence>
<dbReference type="Gene3D" id="1.10.10.10">
    <property type="entry name" value="Winged helix-like DNA-binding domain superfamily/Winged helix DNA-binding domain"/>
    <property type="match status" value="1"/>
</dbReference>
<accession>A0A1B9P3M4</accession>
<dbReference type="Gene3D" id="3.40.190.290">
    <property type="match status" value="1"/>
</dbReference>
<reference evidence="6 7" key="1">
    <citation type="submission" date="2016-06" db="EMBL/GenBank/DDBJ databases">
        <authorList>
            <person name="Kjaerup R.B."/>
            <person name="Dalgaard T.S."/>
            <person name="Juul-Madsen H.R."/>
        </authorList>
    </citation>
    <scope>NUCLEOTIDE SEQUENCE [LARGE SCALE GENOMIC DNA]</scope>
    <source>
        <strain evidence="6 7">1S159</strain>
    </source>
</reference>
<keyword evidence="3" id="KW-0238">DNA-binding</keyword>
<dbReference type="CDD" id="cd08422">
    <property type="entry name" value="PBP2_CrgA_like"/>
    <property type="match status" value="1"/>
</dbReference>
<dbReference type="RefSeq" id="WP_065609603.1">
    <property type="nucleotide sequence ID" value="NZ_CAWMPN010000004.1"/>
</dbReference>
<evidence type="ECO:0000256" key="2">
    <source>
        <dbReference type="ARBA" id="ARBA00023015"/>
    </source>
</evidence>
<dbReference type="OrthoDB" id="9786526at2"/>
<dbReference type="InterPro" id="IPR058163">
    <property type="entry name" value="LysR-type_TF_proteobact-type"/>
</dbReference>
<dbReference type="FunFam" id="1.10.10.10:FF:000001">
    <property type="entry name" value="LysR family transcriptional regulator"/>
    <property type="match status" value="1"/>
</dbReference>
<sequence length="296" mass="33191">MKVEDLTLFTVVVKLGSFTAAANALDLPRGNVSRRISELEQHLGVSLFFRTTRQLSLTQHGEAYHQKLLKALEALEQANDAAQQISDSPKGKIKFGLLPESNGPLQDIIFSFQDKYPDIELDIRIINNGFLDMYPQGLDLAVHGGELHNSNIIARKIFGLKRILVASPEYLALNPNINKIQDIENCDCVCYRWPNGEIENQWHLNDEHLQVGTKLTSNSIGFVKNSIIHGRGIGFLPPMLIGDEIRNGQLIHILPDYCSANEDVWLLSPEKKGISRVTRLLIDHLLIEMPKLVSLS</sequence>
<dbReference type="AlphaFoldDB" id="A0A1B9P3M4"/>
<dbReference type="GO" id="GO:0006351">
    <property type="term" value="P:DNA-templated transcription"/>
    <property type="evidence" value="ECO:0007669"/>
    <property type="project" value="TreeGrafter"/>
</dbReference>
<keyword evidence="4" id="KW-0804">Transcription</keyword>
<evidence type="ECO:0000313" key="6">
    <source>
        <dbReference type="EMBL" id="OCH23117.1"/>
    </source>
</evidence>
<dbReference type="GO" id="GO:0043565">
    <property type="term" value="F:sequence-specific DNA binding"/>
    <property type="evidence" value="ECO:0007669"/>
    <property type="project" value="TreeGrafter"/>
</dbReference>
<comment type="caution">
    <text evidence="6">The sequence shown here is derived from an EMBL/GenBank/DDBJ whole genome shotgun (WGS) entry which is preliminary data.</text>
</comment>
<dbReference type="PROSITE" id="PS50931">
    <property type="entry name" value="HTH_LYSR"/>
    <property type="match status" value="1"/>
</dbReference>
<comment type="similarity">
    <text evidence="1">Belongs to the LysR transcriptional regulatory family.</text>
</comment>
<evidence type="ECO:0000256" key="4">
    <source>
        <dbReference type="ARBA" id="ARBA00023163"/>
    </source>
</evidence>
<dbReference type="PRINTS" id="PR00039">
    <property type="entry name" value="HTHLYSR"/>
</dbReference>
<dbReference type="InterPro" id="IPR000847">
    <property type="entry name" value="LysR_HTH_N"/>
</dbReference>